<proteinExistence type="inferred from homology"/>
<feature type="transmembrane region" description="Helical" evidence="9">
    <location>
        <begin position="451"/>
        <end position="473"/>
    </location>
</feature>
<sequence length="643" mass="70522">MITPMKKVTILTLASHKEETLKALREMEIIHLTPLQNAVGASVNGAKGAVARVQKAMEVVPDKLRKGVTPAAKGASGVTLVEEIQTLISDKKNAEIQLEQAKEELEKLHAFGNLDPRTVKKLAAKGIFVRLYLVDLSKEPFEVEGDNAYKHVFGKDENGTYIAVFTKGDAPASVKGAFTELAMPLKSLEEYRMIEEESNTTISAVDERFAQLASVKDDLEDRLLEVTDRYNLVEASASMLQNKGLAALQGFCPEPRVAEISAAAKANGWGIRVEDPTDEDNIPTLLGYNKLSRPMQCLYDIIGISPGYNEVDVSSVFLCFFSIFFAMIVGDMAYGLLFLGLAMFARSKMPKANSAGFHFVYLMSWATIIWGAINANFLGLTPELAGWSYYLDIANYNFIPEGVRNVLYWIRSSAPTDPTRFEAYKQFCETFTFLPASFVPKAAGASQMQHIQLFCFCIAVVHLSIAHAWNVVVRLKRKSSTFMAQVGWLMGAWVMFFLACNMVLGIDMPKFVIPMFIVEVVLLVLFTVPPSRLKQDFISIPMLVLDIVNSFTDVISYIRLFAVGMSGAAIAEAFNGMLSPLFGSAVGVAGAALVLLGVHGLNIALAVMGVAVHAVRLNTLEFSNGLGLEWSGFAFSPFAKQKN</sequence>
<dbReference type="GO" id="GO:0016471">
    <property type="term" value="C:vacuolar proton-transporting V-type ATPase complex"/>
    <property type="evidence" value="ECO:0007669"/>
    <property type="project" value="TreeGrafter"/>
</dbReference>
<dbReference type="PANTHER" id="PTHR11629:SF63">
    <property type="entry name" value="V-TYPE PROTON ATPASE SUBUNIT A"/>
    <property type="match status" value="1"/>
</dbReference>
<keyword evidence="6" id="KW-0406">Ion transport</keyword>
<dbReference type="Proteomes" id="UP000255423">
    <property type="component" value="Unassembled WGS sequence"/>
</dbReference>
<dbReference type="GO" id="GO:0051117">
    <property type="term" value="F:ATPase binding"/>
    <property type="evidence" value="ECO:0007669"/>
    <property type="project" value="TreeGrafter"/>
</dbReference>
<dbReference type="GO" id="GO:0007035">
    <property type="term" value="P:vacuolar acidification"/>
    <property type="evidence" value="ECO:0007669"/>
    <property type="project" value="TreeGrafter"/>
</dbReference>
<keyword evidence="5 9" id="KW-1133">Transmembrane helix</keyword>
<dbReference type="GO" id="GO:0033179">
    <property type="term" value="C:proton-transporting V-type ATPase, V0 domain"/>
    <property type="evidence" value="ECO:0007669"/>
    <property type="project" value="InterPro"/>
</dbReference>
<reference evidence="10 11" key="1">
    <citation type="submission" date="2017-08" db="EMBL/GenBank/DDBJ databases">
        <authorList>
            <person name="de Groot N.N."/>
        </authorList>
    </citation>
    <scope>NUCLEOTIDE SEQUENCE [LARGE SCALE GENOMIC DNA]</scope>
    <source>
        <strain evidence="10 11">HM2</strain>
    </source>
</reference>
<accession>A0A380RV35</accession>
<evidence type="ECO:0000256" key="1">
    <source>
        <dbReference type="ARBA" id="ARBA00004141"/>
    </source>
</evidence>
<feature type="transmembrane region" description="Helical" evidence="9">
    <location>
        <begin position="355"/>
        <end position="373"/>
    </location>
</feature>
<feature type="coiled-coil region" evidence="8">
    <location>
        <begin position="84"/>
        <end position="111"/>
    </location>
</feature>
<evidence type="ECO:0000313" key="11">
    <source>
        <dbReference type="Proteomes" id="UP000255423"/>
    </source>
</evidence>
<evidence type="ECO:0000256" key="2">
    <source>
        <dbReference type="ARBA" id="ARBA00009904"/>
    </source>
</evidence>
<evidence type="ECO:0000256" key="8">
    <source>
        <dbReference type="SAM" id="Coils"/>
    </source>
</evidence>
<keyword evidence="3" id="KW-0813">Transport</keyword>
<feature type="transmembrane region" description="Helical" evidence="9">
    <location>
        <begin position="511"/>
        <end position="528"/>
    </location>
</feature>
<evidence type="ECO:0000256" key="4">
    <source>
        <dbReference type="ARBA" id="ARBA00022692"/>
    </source>
</evidence>
<dbReference type="EMBL" id="UHJL01000001">
    <property type="protein sequence ID" value="SUQ19274.1"/>
    <property type="molecule type" value="Genomic_DNA"/>
</dbReference>
<evidence type="ECO:0000256" key="7">
    <source>
        <dbReference type="ARBA" id="ARBA00023136"/>
    </source>
</evidence>
<dbReference type="PANTHER" id="PTHR11629">
    <property type="entry name" value="VACUOLAR PROTON ATPASES"/>
    <property type="match status" value="1"/>
</dbReference>
<dbReference type="GO" id="GO:0046961">
    <property type="term" value="F:proton-transporting ATPase activity, rotational mechanism"/>
    <property type="evidence" value="ECO:0007669"/>
    <property type="project" value="InterPro"/>
</dbReference>
<evidence type="ECO:0000313" key="10">
    <source>
        <dbReference type="EMBL" id="SUQ19274.1"/>
    </source>
</evidence>
<gene>
    <name evidence="10" type="ORF">SAMN05661053_0504</name>
</gene>
<dbReference type="InterPro" id="IPR002490">
    <property type="entry name" value="V-ATPase_116kDa_su"/>
</dbReference>
<comment type="subcellular location">
    <subcellularLocation>
        <location evidence="1">Membrane</location>
        <topology evidence="1">Multi-pass membrane protein</topology>
    </subcellularLocation>
</comment>
<evidence type="ECO:0000256" key="5">
    <source>
        <dbReference type="ARBA" id="ARBA00022989"/>
    </source>
</evidence>
<evidence type="ECO:0000256" key="6">
    <source>
        <dbReference type="ARBA" id="ARBA00023065"/>
    </source>
</evidence>
<feature type="transmembrane region" description="Helical" evidence="9">
    <location>
        <begin position="582"/>
        <end position="612"/>
    </location>
</feature>
<feature type="transmembrane region" description="Helical" evidence="9">
    <location>
        <begin position="485"/>
        <end position="505"/>
    </location>
</feature>
<feature type="transmembrane region" description="Helical" evidence="9">
    <location>
        <begin position="315"/>
        <end position="343"/>
    </location>
</feature>
<evidence type="ECO:0000256" key="9">
    <source>
        <dbReference type="SAM" id="Phobius"/>
    </source>
</evidence>
<organism evidence="10 11">
    <name type="scientific">Fibrobacter succinogenes</name>
    <name type="common">Bacteroides succinogenes</name>
    <dbReference type="NCBI Taxonomy" id="833"/>
    <lineage>
        <taxon>Bacteria</taxon>
        <taxon>Pseudomonadati</taxon>
        <taxon>Fibrobacterota</taxon>
        <taxon>Fibrobacteria</taxon>
        <taxon>Fibrobacterales</taxon>
        <taxon>Fibrobacteraceae</taxon>
        <taxon>Fibrobacter</taxon>
    </lineage>
</organism>
<keyword evidence="4 9" id="KW-0812">Transmembrane</keyword>
<name>A0A380RV35_FIBSU</name>
<dbReference type="AlphaFoldDB" id="A0A380RV35"/>
<dbReference type="RefSeq" id="WP_109571972.1">
    <property type="nucleotide sequence ID" value="NZ_UHJL01000001.1"/>
</dbReference>
<evidence type="ECO:0000256" key="3">
    <source>
        <dbReference type="ARBA" id="ARBA00022448"/>
    </source>
</evidence>
<keyword evidence="8" id="KW-0175">Coiled coil</keyword>
<protein>
    <submittedName>
        <fullName evidence="10">V/A-type H+-transporting ATPase subunit I</fullName>
    </submittedName>
</protein>
<keyword evidence="7 9" id="KW-0472">Membrane</keyword>
<comment type="similarity">
    <text evidence="2">Belongs to the V-ATPase 116 kDa subunit family.</text>
</comment>